<accession>A0A0F9BGC2</accession>
<comment type="caution">
    <text evidence="1">The sequence shown here is derived from an EMBL/GenBank/DDBJ whole genome shotgun (WGS) entry which is preliminary data.</text>
</comment>
<reference evidence="1" key="1">
    <citation type="journal article" date="2015" name="Nature">
        <title>Complex archaea that bridge the gap between prokaryotes and eukaryotes.</title>
        <authorList>
            <person name="Spang A."/>
            <person name="Saw J.H."/>
            <person name="Jorgensen S.L."/>
            <person name="Zaremba-Niedzwiedzka K."/>
            <person name="Martijn J."/>
            <person name="Lind A.E."/>
            <person name="van Eijk R."/>
            <person name="Schleper C."/>
            <person name="Guy L."/>
            <person name="Ettema T.J."/>
        </authorList>
    </citation>
    <scope>NUCLEOTIDE SEQUENCE</scope>
</reference>
<dbReference type="InterPro" id="IPR053738">
    <property type="entry name" value="Lambda_capsid_assembly"/>
</dbReference>
<gene>
    <name evidence="1" type="ORF">LCGC14_2531220</name>
</gene>
<name>A0A0F9BGC2_9ZZZZ</name>
<proteinExistence type="predicted"/>
<dbReference type="Gene3D" id="3.90.1690.10">
    <property type="entry name" value="phage-related protein like domain"/>
    <property type="match status" value="1"/>
</dbReference>
<sequence length="319" mass="35515">MPRTSPQLTSRTLPTVQDVHVDRLLQNLSIAYRPQGMVAEEVLPIIPVVHESDIYTVWDVDDMGRLSQDGKGGVVADGDEPDEIIPGRQERTYRTKKYAYSTQVTDRERGNVDTPLTLELVKVNFAQDLLTLEREKRVADLLATMTELAVANGAWDSSDSSDPEQEFDLAKDQIRLATNGRFPTEVVVPHPVALHLKRHSLVRDLLRFTQSNLLVNGDLPPTIWNTKVHIPTAVRTSTAEGQATQTHVNVWSATACFFLIKGPTALNTVTTAAIIRKGFQVVRWRWNHRSTEYISPQVLETEELIATASGLELTGCVSA</sequence>
<dbReference type="AlphaFoldDB" id="A0A0F9BGC2"/>
<protein>
    <recommendedName>
        <fullName evidence="2">Major capsid protein</fullName>
    </recommendedName>
</protein>
<evidence type="ECO:0000313" key="1">
    <source>
        <dbReference type="EMBL" id="KKL12892.1"/>
    </source>
</evidence>
<organism evidence="1">
    <name type="scientific">marine sediment metagenome</name>
    <dbReference type="NCBI Taxonomy" id="412755"/>
    <lineage>
        <taxon>unclassified sequences</taxon>
        <taxon>metagenomes</taxon>
        <taxon>ecological metagenomes</taxon>
    </lineage>
</organism>
<dbReference type="EMBL" id="LAZR01041083">
    <property type="protein sequence ID" value="KKL12892.1"/>
    <property type="molecule type" value="Genomic_DNA"/>
</dbReference>
<evidence type="ECO:0008006" key="2">
    <source>
        <dbReference type="Google" id="ProtNLM"/>
    </source>
</evidence>